<name>B4W2F6_9CYAN</name>
<evidence type="ECO:0000313" key="2">
    <source>
        <dbReference type="Proteomes" id="UP000003835"/>
    </source>
</evidence>
<dbReference type="AlphaFoldDB" id="B4W2F6"/>
<protein>
    <submittedName>
        <fullName evidence="1">Uncharacterized protein</fullName>
    </submittedName>
</protein>
<dbReference type="HOGENOM" id="CLU_3198450_0_0_3"/>
<keyword evidence="2" id="KW-1185">Reference proteome</keyword>
<evidence type="ECO:0000313" key="1">
    <source>
        <dbReference type="EMBL" id="EDX71655.1"/>
    </source>
</evidence>
<accession>B4W2F6</accession>
<organism evidence="1 2">
    <name type="scientific">Coleofasciculus chthonoplastes PCC 7420</name>
    <dbReference type="NCBI Taxonomy" id="118168"/>
    <lineage>
        <taxon>Bacteria</taxon>
        <taxon>Bacillati</taxon>
        <taxon>Cyanobacteriota</taxon>
        <taxon>Cyanophyceae</taxon>
        <taxon>Coleofasciculales</taxon>
        <taxon>Coleofasciculaceae</taxon>
        <taxon>Coleofasciculus</taxon>
    </lineage>
</organism>
<gene>
    <name evidence="1" type="ORF">MC7420_5280</name>
</gene>
<proteinExistence type="predicted"/>
<dbReference type="EMBL" id="DS989871">
    <property type="protein sequence ID" value="EDX71655.1"/>
    <property type="molecule type" value="Genomic_DNA"/>
</dbReference>
<sequence length="45" mass="5049">MSLENAAKRSEESPPMLKLILSLNQIRDTLQTPALYQIRGTLPPL</sequence>
<dbReference type="Proteomes" id="UP000003835">
    <property type="component" value="Unassembled WGS sequence"/>
</dbReference>
<reference evidence="1 2" key="1">
    <citation type="submission" date="2008-07" db="EMBL/GenBank/DDBJ databases">
        <authorList>
            <person name="Tandeau de Marsac N."/>
            <person name="Ferriera S."/>
            <person name="Johnson J."/>
            <person name="Kravitz S."/>
            <person name="Beeson K."/>
            <person name="Sutton G."/>
            <person name="Rogers Y.-H."/>
            <person name="Friedman R."/>
            <person name="Frazier M."/>
            <person name="Venter J.C."/>
        </authorList>
    </citation>
    <scope>NUCLEOTIDE SEQUENCE [LARGE SCALE GENOMIC DNA]</scope>
    <source>
        <strain evidence="1 2">PCC 7420</strain>
    </source>
</reference>